<dbReference type="RefSeq" id="WP_306711529.1">
    <property type="nucleotide sequence ID" value="NZ_JAUJFI010000223.1"/>
</dbReference>
<feature type="non-terminal residue" evidence="2">
    <location>
        <position position="97"/>
    </location>
</feature>
<proteinExistence type="predicted"/>
<dbReference type="Proteomes" id="UP001227317">
    <property type="component" value="Unassembled WGS sequence"/>
</dbReference>
<dbReference type="Pfam" id="PF01890">
    <property type="entry name" value="CbiG_C"/>
    <property type="match status" value="1"/>
</dbReference>
<sequence>MTAPAIIAAGIGCRAGCPGAEIAGLVRAAFDEAALDEAARGAVQLAAPVRKRNEAGVAEAARLLALPLRFVDDSALAAAQDRVRTRSARRRGIATKA</sequence>
<dbReference type="InterPro" id="IPR036518">
    <property type="entry name" value="CobE/GbiG_C_sf"/>
</dbReference>
<accession>A0ABU0WPW8</accession>
<dbReference type="SUPFAM" id="SSF159664">
    <property type="entry name" value="CobE/GbiG C-terminal domain-like"/>
    <property type="match status" value="1"/>
</dbReference>
<evidence type="ECO:0000259" key="1">
    <source>
        <dbReference type="Pfam" id="PF01890"/>
    </source>
</evidence>
<comment type="caution">
    <text evidence="2">The sequence shown here is derived from an EMBL/GenBank/DDBJ whole genome shotgun (WGS) entry which is preliminary data.</text>
</comment>
<reference evidence="2 3" key="1">
    <citation type="submission" date="2023-06" db="EMBL/GenBank/DDBJ databases">
        <title>Azospirillum isscasensis sp.nov, a bacterium isolated from rhizosphere soil of rice.</title>
        <authorList>
            <person name="Wang H."/>
        </authorList>
    </citation>
    <scope>NUCLEOTIDE SEQUENCE [LARGE SCALE GENOMIC DNA]</scope>
    <source>
        <strain evidence="2 3">C340-1</strain>
    </source>
</reference>
<gene>
    <name evidence="2" type="ORF">QSG27_26595</name>
</gene>
<keyword evidence="3" id="KW-1185">Reference proteome</keyword>
<evidence type="ECO:0000313" key="2">
    <source>
        <dbReference type="EMBL" id="MDQ2106290.1"/>
    </source>
</evidence>
<evidence type="ECO:0000313" key="3">
    <source>
        <dbReference type="Proteomes" id="UP001227317"/>
    </source>
</evidence>
<protein>
    <submittedName>
        <fullName evidence="2">Cobalamin biosynthesis protein</fullName>
    </submittedName>
</protein>
<organism evidence="2 3">
    <name type="scientific">Azospirillum isscasi</name>
    <dbReference type="NCBI Taxonomy" id="3053926"/>
    <lineage>
        <taxon>Bacteria</taxon>
        <taxon>Pseudomonadati</taxon>
        <taxon>Pseudomonadota</taxon>
        <taxon>Alphaproteobacteria</taxon>
        <taxon>Rhodospirillales</taxon>
        <taxon>Azospirillaceae</taxon>
        <taxon>Azospirillum</taxon>
    </lineage>
</organism>
<dbReference type="Gene3D" id="3.30.420.180">
    <property type="entry name" value="CobE/GbiG C-terminal domain"/>
    <property type="match status" value="1"/>
</dbReference>
<dbReference type="InterPro" id="IPR002750">
    <property type="entry name" value="CobE/GbiG_C"/>
</dbReference>
<feature type="domain" description="CobE/GbiG C-terminal" evidence="1">
    <location>
        <begin position="7"/>
        <end position="89"/>
    </location>
</feature>
<name>A0ABU0WPW8_9PROT</name>
<dbReference type="EMBL" id="JAUJFI010000223">
    <property type="protein sequence ID" value="MDQ2106290.1"/>
    <property type="molecule type" value="Genomic_DNA"/>
</dbReference>